<reference evidence="14 15" key="1">
    <citation type="submission" date="2019-04" db="EMBL/GenBank/DDBJ databases">
        <authorList>
            <person name="Alioto T."/>
            <person name="Alioto T."/>
        </authorList>
    </citation>
    <scope>NUCLEOTIDE SEQUENCE [LARGE SCALE GENOMIC DNA]</scope>
</reference>
<protein>
    <recommendedName>
        <fullName evidence="12">G-protein coupled receptors family 1 profile domain-containing protein</fullName>
    </recommendedName>
</protein>
<dbReference type="GO" id="GO:0006954">
    <property type="term" value="P:inflammatory response"/>
    <property type="evidence" value="ECO:0007669"/>
    <property type="project" value="TreeGrafter"/>
</dbReference>
<dbReference type="GO" id="GO:0006955">
    <property type="term" value="P:immune response"/>
    <property type="evidence" value="ECO:0007669"/>
    <property type="project" value="TreeGrafter"/>
</dbReference>
<evidence type="ECO:0000256" key="1">
    <source>
        <dbReference type="ARBA" id="ARBA00004651"/>
    </source>
</evidence>
<sequence>MDNYTAAPDDEDYDVFISDVPKNDDNEVEPPPCDRYMAQVLSAQQVLPFCGTLLVAGLLGNALFVFVLVKYKGLKYVEKTYFLNLAISKMCFLLFLPFWFHTALERRSADEPLCWVFAGLRAVGVFSEALFNTLLIMQRWDSRKTSGAP</sequence>
<keyword evidence="15" id="KW-1185">Reference proteome</keyword>
<feature type="transmembrane region" description="Helical" evidence="11">
    <location>
        <begin position="46"/>
        <end position="69"/>
    </location>
</feature>
<evidence type="ECO:0000256" key="4">
    <source>
        <dbReference type="ARBA" id="ARBA00022989"/>
    </source>
</evidence>
<evidence type="ECO:0000313" key="14">
    <source>
        <dbReference type="EMBL" id="VTJ73512.1"/>
    </source>
</evidence>
<keyword evidence="5" id="KW-0297">G-protein coupled receptor</keyword>
<keyword evidence="2" id="KW-1003">Cell membrane</keyword>
<comment type="subcellular location">
    <subcellularLocation>
        <location evidence="1">Cell membrane</location>
        <topology evidence="1">Multi-pass membrane protein</topology>
    </subcellularLocation>
</comment>
<organism evidence="14 15">
    <name type="scientific">Marmota monax</name>
    <name type="common">Woodchuck</name>
    <dbReference type="NCBI Taxonomy" id="9995"/>
    <lineage>
        <taxon>Eukaryota</taxon>
        <taxon>Metazoa</taxon>
        <taxon>Chordata</taxon>
        <taxon>Craniata</taxon>
        <taxon>Vertebrata</taxon>
        <taxon>Euteleostomi</taxon>
        <taxon>Mammalia</taxon>
        <taxon>Eutheria</taxon>
        <taxon>Euarchontoglires</taxon>
        <taxon>Glires</taxon>
        <taxon>Rodentia</taxon>
        <taxon>Sciuromorpha</taxon>
        <taxon>Sciuridae</taxon>
        <taxon>Xerinae</taxon>
        <taxon>Marmotini</taxon>
        <taxon>Marmota</taxon>
    </lineage>
</organism>
<accession>A0A5E4BXW4</accession>
<dbReference type="PANTHER" id="PTHR10489:SF655">
    <property type="entry name" value="C-C CHEMOKINE RECEPTOR-LIKE 2"/>
    <property type="match status" value="1"/>
</dbReference>
<evidence type="ECO:0000256" key="11">
    <source>
        <dbReference type="SAM" id="Phobius"/>
    </source>
</evidence>
<keyword evidence="6 11" id="KW-0472">Membrane</keyword>
<evidence type="ECO:0000256" key="6">
    <source>
        <dbReference type="ARBA" id="ARBA00023136"/>
    </source>
</evidence>
<gene>
    <name evidence="13" type="ORF">GHT09_003018</name>
    <name evidence="14" type="ORF">MONAX_5E036217</name>
</gene>
<dbReference type="GO" id="GO:0019722">
    <property type="term" value="P:calcium-mediated signaling"/>
    <property type="evidence" value="ECO:0007669"/>
    <property type="project" value="TreeGrafter"/>
</dbReference>
<dbReference type="EMBL" id="WJEC01000133">
    <property type="protein sequence ID" value="KAF7485495.1"/>
    <property type="molecule type" value="Genomic_DNA"/>
</dbReference>
<dbReference type="InterPro" id="IPR000276">
    <property type="entry name" value="GPCR_Rhodpsn"/>
</dbReference>
<evidence type="ECO:0000256" key="7">
    <source>
        <dbReference type="ARBA" id="ARBA00023157"/>
    </source>
</evidence>
<evidence type="ECO:0000256" key="5">
    <source>
        <dbReference type="ARBA" id="ARBA00023040"/>
    </source>
</evidence>
<dbReference type="GO" id="GO:0005737">
    <property type="term" value="C:cytoplasm"/>
    <property type="evidence" value="ECO:0007669"/>
    <property type="project" value="TreeGrafter"/>
</dbReference>
<reference evidence="13" key="2">
    <citation type="submission" date="2020-08" db="EMBL/GenBank/DDBJ databases">
        <authorList>
            <person name="Shumante A."/>
            <person name="Zimin A.V."/>
            <person name="Puiu D."/>
            <person name="Salzberg S.L."/>
        </authorList>
    </citation>
    <scope>NUCLEOTIDE SEQUENCE</scope>
    <source>
        <strain evidence="13">WC2-LM</strain>
        <tissue evidence="13">Liver</tissue>
    </source>
</reference>
<dbReference type="PRINTS" id="PR00657">
    <property type="entry name" value="CCCHEMOKINER"/>
</dbReference>
<evidence type="ECO:0000259" key="12">
    <source>
        <dbReference type="PROSITE" id="PS50262"/>
    </source>
</evidence>
<dbReference type="PROSITE" id="PS50262">
    <property type="entry name" value="G_PROTEIN_RECEP_F1_2"/>
    <property type="match status" value="1"/>
</dbReference>
<dbReference type="GO" id="GO:0016493">
    <property type="term" value="F:C-C chemokine receptor activity"/>
    <property type="evidence" value="ECO:0007669"/>
    <property type="project" value="TreeGrafter"/>
</dbReference>
<keyword evidence="8" id="KW-0675">Receptor</keyword>
<dbReference type="GO" id="GO:0007204">
    <property type="term" value="P:positive regulation of cytosolic calcium ion concentration"/>
    <property type="evidence" value="ECO:0007669"/>
    <property type="project" value="TreeGrafter"/>
</dbReference>
<dbReference type="Proteomes" id="UP000662637">
    <property type="component" value="Unassembled WGS sequence"/>
</dbReference>
<proteinExistence type="predicted"/>
<evidence type="ECO:0000313" key="15">
    <source>
        <dbReference type="Proteomes" id="UP000335636"/>
    </source>
</evidence>
<dbReference type="EMBL" id="CABDUW010000682">
    <property type="protein sequence ID" value="VTJ73512.1"/>
    <property type="molecule type" value="Genomic_DNA"/>
</dbReference>
<keyword evidence="9" id="KW-0325">Glycoprotein</keyword>
<keyword evidence="3 11" id="KW-0812">Transmembrane</keyword>
<feature type="domain" description="G-protein coupled receptors family 1 profile" evidence="12">
    <location>
        <begin position="60"/>
        <end position="149"/>
    </location>
</feature>
<evidence type="ECO:0000313" key="13">
    <source>
        <dbReference type="EMBL" id="KAF7485495.1"/>
    </source>
</evidence>
<dbReference type="AlphaFoldDB" id="A0A5E4BXW4"/>
<dbReference type="InterPro" id="IPR017452">
    <property type="entry name" value="GPCR_Rhodpsn_7TM"/>
</dbReference>
<evidence type="ECO:0000256" key="9">
    <source>
        <dbReference type="ARBA" id="ARBA00023180"/>
    </source>
</evidence>
<dbReference type="PANTHER" id="PTHR10489">
    <property type="entry name" value="CELL ADHESION MOLECULE"/>
    <property type="match status" value="1"/>
</dbReference>
<evidence type="ECO:0000256" key="2">
    <source>
        <dbReference type="ARBA" id="ARBA00022475"/>
    </source>
</evidence>
<keyword evidence="7" id="KW-1015">Disulfide bond</keyword>
<dbReference type="GO" id="GO:0019957">
    <property type="term" value="F:C-C chemokine binding"/>
    <property type="evidence" value="ECO:0007669"/>
    <property type="project" value="TreeGrafter"/>
</dbReference>
<dbReference type="GO" id="GO:0060326">
    <property type="term" value="P:cell chemotaxis"/>
    <property type="evidence" value="ECO:0007669"/>
    <property type="project" value="TreeGrafter"/>
</dbReference>
<dbReference type="SUPFAM" id="SSF81321">
    <property type="entry name" value="Family A G protein-coupled receptor-like"/>
    <property type="match status" value="1"/>
</dbReference>
<evidence type="ECO:0000256" key="8">
    <source>
        <dbReference type="ARBA" id="ARBA00023170"/>
    </source>
</evidence>
<name>A0A5E4BXW4_MARMO</name>
<feature type="transmembrane region" description="Helical" evidence="11">
    <location>
        <begin position="81"/>
        <end position="100"/>
    </location>
</feature>
<dbReference type="InterPro" id="IPR000355">
    <property type="entry name" value="Chemokine_rcpt"/>
</dbReference>
<feature type="transmembrane region" description="Helical" evidence="11">
    <location>
        <begin position="115"/>
        <end position="136"/>
    </location>
</feature>
<evidence type="ECO:0000256" key="3">
    <source>
        <dbReference type="ARBA" id="ARBA00022692"/>
    </source>
</evidence>
<keyword evidence="4 11" id="KW-1133">Transmembrane helix</keyword>
<dbReference type="Gene3D" id="1.20.1070.10">
    <property type="entry name" value="Rhodopsin 7-helix transmembrane proteins"/>
    <property type="match status" value="1"/>
</dbReference>
<dbReference type="GO" id="GO:0009897">
    <property type="term" value="C:external side of plasma membrane"/>
    <property type="evidence" value="ECO:0007669"/>
    <property type="project" value="TreeGrafter"/>
</dbReference>
<dbReference type="Pfam" id="PF00001">
    <property type="entry name" value="7tm_1"/>
    <property type="match status" value="1"/>
</dbReference>
<keyword evidence="10" id="KW-0807">Transducer</keyword>
<dbReference type="InterPro" id="IPR050119">
    <property type="entry name" value="CCR1-9-like"/>
</dbReference>
<evidence type="ECO:0000256" key="10">
    <source>
        <dbReference type="ARBA" id="ARBA00023224"/>
    </source>
</evidence>
<dbReference type="Proteomes" id="UP000335636">
    <property type="component" value="Unassembled WGS sequence"/>
</dbReference>